<dbReference type="SMART" id="SM00331">
    <property type="entry name" value="PP2C_SIG"/>
    <property type="match status" value="1"/>
</dbReference>
<evidence type="ECO:0000256" key="2">
    <source>
        <dbReference type="SAM" id="MobiDB-lite"/>
    </source>
</evidence>
<dbReference type="GO" id="GO:0007165">
    <property type="term" value="P:signal transduction"/>
    <property type="evidence" value="ECO:0007669"/>
    <property type="project" value="InterPro"/>
</dbReference>
<protein>
    <submittedName>
        <fullName evidence="5">Serine phosphatase RsbU, regulator of sigma subunit</fullName>
    </submittedName>
</protein>
<organism evidence="5 6">
    <name type="scientific">Candidatus Ozemobacter sibiricus</name>
    <dbReference type="NCBI Taxonomy" id="2268124"/>
    <lineage>
        <taxon>Bacteria</taxon>
        <taxon>Candidatus Ozemobacteria</taxon>
        <taxon>Candidatus Ozemobacterales</taxon>
        <taxon>Candidatus Ozemobacteraceae</taxon>
        <taxon>Candidatus Ozemobacter</taxon>
    </lineage>
</organism>
<keyword evidence="1" id="KW-0378">Hydrolase</keyword>
<comment type="caution">
    <text evidence="5">The sequence shown here is derived from an EMBL/GenBank/DDBJ whole genome shotgun (WGS) entry which is preliminary data.</text>
</comment>
<dbReference type="InterPro" id="IPR036457">
    <property type="entry name" value="PPM-type-like_dom_sf"/>
</dbReference>
<feature type="transmembrane region" description="Helical" evidence="3">
    <location>
        <begin position="294"/>
        <end position="314"/>
    </location>
</feature>
<dbReference type="SUPFAM" id="SSF81606">
    <property type="entry name" value="PP2C-like"/>
    <property type="match status" value="1"/>
</dbReference>
<dbReference type="InterPro" id="IPR003660">
    <property type="entry name" value="HAMP_dom"/>
</dbReference>
<feature type="domain" description="HAMP" evidence="4">
    <location>
        <begin position="651"/>
        <end position="703"/>
    </location>
</feature>
<keyword evidence="3" id="KW-1133">Transmembrane helix</keyword>
<dbReference type="Proteomes" id="UP000252355">
    <property type="component" value="Unassembled WGS sequence"/>
</dbReference>
<dbReference type="PROSITE" id="PS50885">
    <property type="entry name" value="HAMP"/>
    <property type="match status" value="1"/>
</dbReference>
<dbReference type="PANTHER" id="PTHR43156">
    <property type="entry name" value="STAGE II SPORULATION PROTEIN E-RELATED"/>
    <property type="match status" value="1"/>
</dbReference>
<dbReference type="Gene3D" id="6.10.340.10">
    <property type="match status" value="1"/>
</dbReference>
<dbReference type="InterPro" id="IPR001932">
    <property type="entry name" value="PPM-type_phosphatase-like_dom"/>
</dbReference>
<keyword evidence="3" id="KW-0812">Transmembrane</keyword>
<dbReference type="CDD" id="cd06225">
    <property type="entry name" value="HAMP"/>
    <property type="match status" value="1"/>
</dbReference>
<name>A0A367ZPS2_9BACT</name>
<evidence type="ECO:0000256" key="3">
    <source>
        <dbReference type="SAM" id="Phobius"/>
    </source>
</evidence>
<evidence type="ECO:0000313" key="5">
    <source>
        <dbReference type="EMBL" id="RCK80046.1"/>
    </source>
</evidence>
<sequence>MLGGLPVVLAMAGLLFLREEEAHRQRTSAEQALEQVLSSLEPAGHPLLFHTRFLRQLEQHLFTTPGIWPDRVRTVLKGVRNRFPGVYSFTFVDRHGQPIPDLCDAPPPRFLIQRFVDHYRRLIAGQPHDLAAQRTFIAAFLGPLAPIDRPWHGRVLPVHPSGQRPFLYLSAPHDQGMMIVHLSHEGGMPRLPLLDLFRRATRRHPEFHLQLKDGEAQARPAAAPSRPWSNRWPRPHVSGRARPPVPPFRQVTPSGMIWQGPVLHARRDLTPRFRVEARFRLPDRPGSTSRAVAFGLRLLLFLWALLAIGLWLIMHGVPPLTLSIRQTLILSLGYTAAIPLLIMGAVAWRELANRRQVLETDLHDRAETLLRSLDARFPRMIQQIESTIDDLFRGGGAVEAWRTQGGHRFFTTLHPRFGWNLLRLIDRQGRLVFEHRPPLTWAVDRENLGLFTRAAVSILANLRGEEAPTTRPGLEEAMGFILSRATADLGKIRFYEMNLSRLFLTLVPMFTRDQRAELLAVMLWSQELLEWTYLQKHLLPAARTLTDTVLFAYHRLQPELSLPLSPQAQRRQVFASRIRSAFHSLRAKEEEPGGAVLLTGMRGSELTAYDLVAVSGDRLIRAEIQQIAWRYGLAGLLFLLISVTVGSVVAQAFLVPIGELTAGVQAVQRRIFTRRLQVSQPDEFGALAEAFNRMLEEMADLEVARIVQEQLFPPGPLTHGPWEVAGICRTATQVGGDCFDYAVLDDDRLLVVIGDVSGHGVAAALVVGMAKAILGHPARPEAPAAMLDLMNVVLYRLLQKRRVMTCQIVIFDLRTLTLTLANSGHPFPLQIGRSGITTLRCPSSPLGLRPTLRGSGDATFPWAVDQSLLLYSDGLVEAPMANGESIGYHRLEAAAPQLVRPGAAATMQAVLAWHDGLAAWDPPGDDVTVVVVQHRGQAPTPETGAAA</sequence>
<feature type="transmembrane region" description="Helical" evidence="3">
    <location>
        <begin position="326"/>
        <end position="348"/>
    </location>
</feature>
<reference evidence="5 6" key="1">
    <citation type="submission" date="2018-05" db="EMBL/GenBank/DDBJ databases">
        <title>A metagenomic window into the 2 km-deep terrestrial subsurface aquifer revealed taxonomically and functionally diverse microbial community comprising novel uncultured bacterial lineages.</title>
        <authorList>
            <person name="Kadnikov V.V."/>
            <person name="Mardanov A.V."/>
            <person name="Beletsky A.V."/>
            <person name="Banks D."/>
            <person name="Pimenov N.V."/>
            <person name="Frank Y.A."/>
            <person name="Karnachuk O.V."/>
            <person name="Ravin N.V."/>
        </authorList>
    </citation>
    <scope>NUCLEOTIDE SEQUENCE [LARGE SCALE GENOMIC DNA]</scope>
    <source>
        <strain evidence="5">BY5</strain>
    </source>
</reference>
<dbReference type="GO" id="GO:0016020">
    <property type="term" value="C:membrane"/>
    <property type="evidence" value="ECO:0007669"/>
    <property type="project" value="InterPro"/>
</dbReference>
<dbReference type="PANTHER" id="PTHR43156:SF2">
    <property type="entry name" value="STAGE II SPORULATION PROTEIN E"/>
    <property type="match status" value="1"/>
</dbReference>
<dbReference type="Pfam" id="PF07228">
    <property type="entry name" value="SpoIIE"/>
    <property type="match status" value="1"/>
</dbReference>
<dbReference type="AlphaFoldDB" id="A0A367ZPS2"/>
<dbReference type="SMART" id="SM00304">
    <property type="entry name" value="HAMP"/>
    <property type="match status" value="1"/>
</dbReference>
<dbReference type="SUPFAM" id="SSF158472">
    <property type="entry name" value="HAMP domain-like"/>
    <property type="match status" value="1"/>
</dbReference>
<dbReference type="EMBL" id="QOQW01000008">
    <property type="protein sequence ID" value="RCK80046.1"/>
    <property type="molecule type" value="Genomic_DNA"/>
</dbReference>
<dbReference type="Pfam" id="PF00672">
    <property type="entry name" value="HAMP"/>
    <property type="match status" value="1"/>
</dbReference>
<dbReference type="GO" id="GO:0016791">
    <property type="term" value="F:phosphatase activity"/>
    <property type="evidence" value="ECO:0007669"/>
    <property type="project" value="TreeGrafter"/>
</dbReference>
<evidence type="ECO:0000259" key="4">
    <source>
        <dbReference type="PROSITE" id="PS50885"/>
    </source>
</evidence>
<dbReference type="Gene3D" id="3.60.40.10">
    <property type="entry name" value="PPM-type phosphatase domain"/>
    <property type="match status" value="1"/>
</dbReference>
<proteinExistence type="predicted"/>
<evidence type="ECO:0000256" key="1">
    <source>
        <dbReference type="ARBA" id="ARBA00022801"/>
    </source>
</evidence>
<feature type="region of interest" description="Disordered" evidence="2">
    <location>
        <begin position="214"/>
        <end position="245"/>
    </location>
</feature>
<gene>
    <name evidence="5" type="ORF">OZSIB_3550</name>
</gene>
<accession>A0A367ZPS2</accession>
<feature type="transmembrane region" description="Helical" evidence="3">
    <location>
        <begin position="631"/>
        <end position="654"/>
    </location>
</feature>
<keyword evidence="3" id="KW-0472">Membrane</keyword>
<dbReference type="InterPro" id="IPR052016">
    <property type="entry name" value="Bact_Sigma-Reg"/>
</dbReference>
<evidence type="ECO:0000313" key="6">
    <source>
        <dbReference type="Proteomes" id="UP000252355"/>
    </source>
</evidence>
<feature type="compositionally biased region" description="Low complexity" evidence="2">
    <location>
        <begin position="217"/>
        <end position="232"/>
    </location>
</feature>